<comment type="subcellular location">
    <subcellularLocation>
        <location evidence="1">Endoplasmic reticulum membrane</location>
        <topology evidence="1">Multi-pass membrane protein</topology>
    </subcellularLocation>
</comment>
<proteinExistence type="inferred from homology"/>
<protein>
    <recommendedName>
        <fullName evidence="11">Ubiquitin-like domain-containing protein</fullName>
    </recommendedName>
</protein>
<evidence type="ECO:0000256" key="6">
    <source>
        <dbReference type="ARBA" id="ARBA00022989"/>
    </source>
</evidence>
<evidence type="ECO:0000256" key="9">
    <source>
        <dbReference type="ARBA" id="ARBA00023136"/>
    </source>
</evidence>
<accession>A0A9C7PZQ4</accession>
<feature type="transmembrane region" description="Helical" evidence="10">
    <location>
        <begin position="184"/>
        <end position="203"/>
    </location>
</feature>
<dbReference type="SMART" id="SM00213">
    <property type="entry name" value="UBQ"/>
    <property type="match status" value="1"/>
</dbReference>
<dbReference type="InterPro" id="IPR029071">
    <property type="entry name" value="Ubiquitin-like_domsf"/>
</dbReference>
<keyword evidence="13" id="KW-1185">Reference proteome</keyword>
<dbReference type="Proteomes" id="UP001061958">
    <property type="component" value="Unassembled WGS sequence"/>
</dbReference>
<dbReference type="PROSITE" id="PS50244">
    <property type="entry name" value="S5A_REDUCTASE"/>
    <property type="match status" value="1"/>
</dbReference>
<comment type="similarity">
    <text evidence="2">Belongs to the steroid 5-alpha reductase family.</text>
</comment>
<dbReference type="OrthoDB" id="540503at2759"/>
<keyword evidence="9 10" id="KW-0472">Membrane</keyword>
<feature type="domain" description="Ubiquitin-like" evidence="11">
    <location>
        <begin position="1"/>
        <end position="76"/>
    </location>
</feature>
<reference evidence="12" key="2">
    <citation type="submission" date="2022-01" db="EMBL/GenBank/DDBJ databases">
        <authorList>
            <person name="Hirooka S."/>
            <person name="Miyagishima S.Y."/>
        </authorList>
    </citation>
    <scope>NUCLEOTIDE SEQUENCE</scope>
    <source>
        <strain evidence="12">NBRC 102759</strain>
    </source>
</reference>
<evidence type="ECO:0000256" key="2">
    <source>
        <dbReference type="ARBA" id="ARBA00007742"/>
    </source>
</evidence>
<evidence type="ECO:0000259" key="11">
    <source>
        <dbReference type="PROSITE" id="PS50053"/>
    </source>
</evidence>
<dbReference type="Pfam" id="PF00240">
    <property type="entry name" value="ubiquitin"/>
    <property type="match status" value="1"/>
</dbReference>
<evidence type="ECO:0000256" key="7">
    <source>
        <dbReference type="ARBA" id="ARBA00023002"/>
    </source>
</evidence>
<dbReference type="PANTHER" id="PTHR10556">
    <property type="entry name" value="3-OXO-5-ALPHA-STEROID 4-DEHYDROGENASE"/>
    <property type="match status" value="1"/>
</dbReference>
<dbReference type="InterPro" id="IPR000626">
    <property type="entry name" value="Ubiquitin-like_dom"/>
</dbReference>
<dbReference type="PANTHER" id="PTHR10556:SF28">
    <property type="entry name" value="VERY-LONG-CHAIN ENOYL-COA REDUCTASE"/>
    <property type="match status" value="1"/>
</dbReference>
<feature type="transmembrane region" description="Helical" evidence="10">
    <location>
        <begin position="93"/>
        <end position="112"/>
    </location>
</feature>
<dbReference type="GO" id="GO:0016627">
    <property type="term" value="F:oxidoreductase activity, acting on the CH-CH group of donors"/>
    <property type="evidence" value="ECO:0007669"/>
    <property type="project" value="InterPro"/>
</dbReference>
<keyword evidence="5" id="KW-0521">NADP</keyword>
<dbReference type="EMBL" id="BQMJ01000037">
    <property type="protein sequence ID" value="GJQ12842.1"/>
    <property type="molecule type" value="Genomic_DNA"/>
</dbReference>
<reference evidence="12" key="1">
    <citation type="journal article" date="2022" name="Proc. Natl. Acad. Sci. U.S.A.">
        <title>Life cycle and functional genomics of the unicellular red alga Galdieria for elucidating algal and plant evolution and industrial use.</title>
        <authorList>
            <person name="Hirooka S."/>
            <person name="Itabashi T."/>
            <person name="Ichinose T.M."/>
            <person name="Onuma R."/>
            <person name="Fujiwara T."/>
            <person name="Yamashita S."/>
            <person name="Jong L.W."/>
            <person name="Tomita R."/>
            <person name="Iwane A.H."/>
            <person name="Miyagishima S.Y."/>
        </authorList>
    </citation>
    <scope>NUCLEOTIDE SEQUENCE</scope>
    <source>
        <strain evidence="12">NBRC 102759</strain>
    </source>
</reference>
<evidence type="ECO:0000313" key="12">
    <source>
        <dbReference type="EMBL" id="GJQ12842.1"/>
    </source>
</evidence>
<evidence type="ECO:0000313" key="13">
    <source>
        <dbReference type="Proteomes" id="UP001061958"/>
    </source>
</evidence>
<sequence>MLLAIRSRNGRQLCEVQVEEQQTVYHLKEKIKDKIPKLIPSRQRLSMETQDSKRIVLDDTQSLKSYPLQDNSIVYLKDLGLQVSWKLVFFLEYLGPLVIVPLLACQPTAIYYPSKALGREQKTAVILWALHYGKRELETLFVHRFSHSTMPLMNLVKNCSYYWGFAALIGYFLCHPLYTPVPSPLFYLGICIFVLAECGNFATHWMLRQLRPPGSKARKIPRGFLFDYVSCPNYTLEIVAWLGFNMMSNTLLGWLFMLVGAIQMTLWAQKKHRQYLLEFDGSHPKPLYPLHRKRLIPFFY</sequence>
<feature type="transmembrane region" description="Helical" evidence="10">
    <location>
        <begin position="160"/>
        <end position="178"/>
    </location>
</feature>
<keyword evidence="7" id="KW-0560">Oxidoreductase</keyword>
<comment type="caution">
    <text evidence="12">The sequence shown here is derived from an EMBL/GenBank/DDBJ whole genome shotgun (WGS) entry which is preliminary data.</text>
</comment>
<organism evidence="12 13">
    <name type="scientific">Galdieria partita</name>
    <dbReference type="NCBI Taxonomy" id="83374"/>
    <lineage>
        <taxon>Eukaryota</taxon>
        <taxon>Rhodophyta</taxon>
        <taxon>Bangiophyceae</taxon>
        <taxon>Galdieriales</taxon>
        <taxon>Galdieriaceae</taxon>
        <taxon>Galdieria</taxon>
    </lineage>
</organism>
<evidence type="ECO:0000256" key="10">
    <source>
        <dbReference type="SAM" id="Phobius"/>
    </source>
</evidence>
<evidence type="ECO:0000256" key="3">
    <source>
        <dbReference type="ARBA" id="ARBA00022516"/>
    </source>
</evidence>
<dbReference type="PROSITE" id="PS50053">
    <property type="entry name" value="UBIQUITIN_2"/>
    <property type="match status" value="1"/>
</dbReference>
<dbReference type="Gene3D" id="3.10.20.90">
    <property type="entry name" value="Phosphatidylinositol 3-kinase Catalytic Subunit, Chain A, domain 1"/>
    <property type="match status" value="1"/>
</dbReference>
<keyword evidence="3" id="KW-0444">Lipid biosynthesis</keyword>
<dbReference type="GO" id="GO:0042761">
    <property type="term" value="P:very long-chain fatty acid biosynthetic process"/>
    <property type="evidence" value="ECO:0007669"/>
    <property type="project" value="TreeGrafter"/>
</dbReference>
<gene>
    <name evidence="12" type="ORF">GpartN1_g4633.t1</name>
</gene>
<keyword evidence="8" id="KW-0443">Lipid metabolism</keyword>
<dbReference type="SUPFAM" id="SSF54236">
    <property type="entry name" value="Ubiquitin-like"/>
    <property type="match status" value="1"/>
</dbReference>
<keyword evidence="4 10" id="KW-0812">Transmembrane</keyword>
<keyword evidence="6 10" id="KW-1133">Transmembrane helix</keyword>
<dbReference type="InterPro" id="IPR001104">
    <property type="entry name" value="3-oxo-5_a-steroid_4-DH_C"/>
</dbReference>
<dbReference type="CDD" id="cd01801">
    <property type="entry name" value="Ubl_TECR_like"/>
    <property type="match status" value="1"/>
</dbReference>
<dbReference type="AlphaFoldDB" id="A0A9C7PZQ4"/>
<dbReference type="InterPro" id="IPR039357">
    <property type="entry name" value="SRD5A/TECR"/>
</dbReference>
<dbReference type="GO" id="GO:0005789">
    <property type="term" value="C:endoplasmic reticulum membrane"/>
    <property type="evidence" value="ECO:0007669"/>
    <property type="project" value="UniProtKB-SubCell"/>
</dbReference>
<evidence type="ECO:0000256" key="5">
    <source>
        <dbReference type="ARBA" id="ARBA00022857"/>
    </source>
</evidence>
<evidence type="ECO:0000256" key="4">
    <source>
        <dbReference type="ARBA" id="ARBA00022692"/>
    </source>
</evidence>
<dbReference type="Gene3D" id="1.20.120.1630">
    <property type="match status" value="1"/>
</dbReference>
<evidence type="ECO:0000256" key="1">
    <source>
        <dbReference type="ARBA" id="ARBA00004477"/>
    </source>
</evidence>
<evidence type="ECO:0000256" key="8">
    <source>
        <dbReference type="ARBA" id="ARBA00023098"/>
    </source>
</evidence>
<name>A0A9C7PZQ4_9RHOD</name>
<dbReference type="Pfam" id="PF02544">
    <property type="entry name" value="Steroid_dh"/>
    <property type="match status" value="1"/>
</dbReference>